<feature type="region of interest" description="Disordered" evidence="3">
    <location>
        <begin position="799"/>
        <end position="843"/>
    </location>
</feature>
<dbReference type="GO" id="GO:0005886">
    <property type="term" value="C:plasma membrane"/>
    <property type="evidence" value="ECO:0007669"/>
    <property type="project" value="TreeGrafter"/>
</dbReference>
<feature type="region of interest" description="Disordered" evidence="3">
    <location>
        <begin position="915"/>
        <end position="944"/>
    </location>
</feature>
<feature type="region of interest" description="Disordered" evidence="3">
    <location>
        <begin position="125"/>
        <end position="247"/>
    </location>
</feature>
<comment type="caution">
    <text evidence="6">The sequence shown here is derived from an EMBL/GenBank/DDBJ whole genome shotgun (WGS) entry which is preliminary data.</text>
</comment>
<feature type="region of interest" description="Disordered" evidence="3">
    <location>
        <begin position="1350"/>
        <end position="1409"/>
    </location>
</feature>
<evidence type="ECO:0000259" key="5">
    <source>
        <dbReference type="PROSITE" id="PS50212"/>
    </source>
</evidence>
<keyword evidence="1 2" id="KW-0344">Guanine-nucleotide releasing factor</keyword>
<dbReference type="SUPFAM" id="SSF48366">
    <property type="entry name" value="Ras GEF"/>
    <property type="match status" value="1"/>
</dbReference>
<feature type="compositionally biased region" description="Basic and acidic residues" evidence="3">
    <location>
        <begin position="1008"/>
        <end position="1040"/>
    </location>
</feature>
<feature type="compositionally biased region" description="Polar residues" evidence="3">
    <location>
        <begin position="1517"/>
        <end position="1527"/>
    </location>
</feature>
<name>A0A8H4IH24_9PEZI</name>
<evidence type="ECO:0000256" key="2">
    <source>
        <dbReference type="PROSITE-ProRule" id="PRU00168"/>
    </source>
</evidence>
<dbReference type="Proteomes" id="UP000572817">
    <property type="component" value="Unassembled WGS sequence"/>
</dbReference>
<evidence type="ECO:0000256" key="3">
    <source>
        <dbReference type="SAM" id="MobiDB-lite"/>
    </source>
</evidence>
<accession>A0A8H4IH24</accession>
<reference evidence="6" key="1">
    <citation type="submission" date="2020-04" db="EMBL/GenBank/DDBJ databases">
        <title>Genome Assembly and Annotation of Botryosphaeria dothidea sdau 11-99, a Latent Pathogen of Apple Fruit Ring Rot in China.</title>
        <authorList>
            <person name="Yu C."/>
            <person name="Diao Y."/>
            <person name="Lu Q."/>
            <person name="Zhao J."/>
            <person name="Cui S."/>
            <person name="Peng C."/>
            <person name="He B."/>
            <person name="Liu H."/>
        </authorList>
    </citation>
    <scope>NUCLEOTIDE SEQUENCE [LARGE SCALE GENOMIC DNA]</scope>
    <source>
        <strain evidence="6">Sdau11-99</strain>
    </source>
</reference>
<protein>
    <submittedName>
        <fullName evidence="6">Guanine nucleotide exchange factor LTE1</fullName>
    </submittedName>
</protein>
<proteinExistence type="predicted"/>
<feature type="compositionally biased region" description="Acidic residues" evidence="3">
    <location>
        <begin position="1531"/>
        <end position="1540"/>
    </location>
</feature>
<feature type="domain" description="Ras-GEF" evidence="4">
    <location>
        <begin position="1684"/>
        <end position="1929"/>
    </location>
</feature>
<dbReference type="SMART" id="SM00147">
    <property type="entry name" value="RasGEF"/>
    <property type="match status" value="1"/>
</dbReference>
<dbReference type="GO" id="GO:0007265">
    <property type="term" value="P:Ras protein signal transduction"/>
    <property type="evidence" value="ECO:0007669"/>
    <property type="project" value="TreeGrafter"/>
</dbReference>
<feature type="region of interest" description="Disordered" evidence="3">
    <location>
        <begin position="1195"/>
        <end position="1231"/>
    </location>
</feature>
<dbReference type="PROSITE" id="PS51257">
    <property type="entry name" value="PROKAR_LIPOPROTEIN"/>
    <property type="match status" value="1"/>
</dbReference>
<feature type="compositionally biased region" description="Basic and acidic residues" evidence="3">
    <location>
        <begin position="1088"/>
        <end position="1114"/>
    </location>
</feature>
<dbReference type="PANTHER" id="PTHR23113">
    <property type="entry name" value="GUANINE NUCLEOTIDE EXCHANGE FACTOR"/>
    <property type="match status" value="1"/>
</dbReference>
<dbReference type="InterPro" id="IPR036964">
    <property type="entry name" value="RASGEF_cat_dom_sf"/>
</dbReference>
<dbReference type="InterPro" id="IPR023578">
    <property type="entry name" value="Ras_GEF_dom_sf"/>
</dbReference>
<feature type="region of interest" description="Disordered" evidence="3">
    <location>
        <begin position="1574"/>
        <end position="1593"/>
    </location>
</feature>
<dbReference type="PROSITE" id="PS50212">
    <property type="entry name" value="RASGEF_NTER"/>
    <property type="match status" value="1"/>
</dbReference>
<feature type="compositionally biased region" description="Basic residues" evidence="3">
    <location>
        <begin position="805"/>
        <end position="817"/>
    </location>
</feature>
<dbReference type="Pfam" id="PF00617">
    <property type="entry name" value="RasGEF"/>
    <property type="match status" value="1"/>
</dbReference>
<organism evidence="6 7">
    <name type="scientific">Botryosphaeria dothidea</name>
    <dbReference type="NCBI Taxonomy" id="55169"/>
    <lineage>
        <taxon>Eukaryota</taxon>
        <taxon>Fungi</taxon>
        <taxon>Dikarya</taxon>
        <taxon>Ascomycota</taxon>
        <taxon>Pezizomycotina</taxon>
        <taxon>Dothideomycetes</taxon>
        <taxon>Dothideomycetes incertae sedis</taxon>
        <taxon>Botryosphaeriales</taxon>
        <taxon>Botryosphaeriaceae</taxon>
        <taxon>Botryosphaeria</taxon>
    </lineage>
</organism>
<feature type="compositionally biased region" description="Basic and acidic residues" evidence="3">
    <location>
        <begin position="1213"/>
        <end position="1222"/>
    </location>
</feature>
<dbReference type="OrthoDB" id="10254377at2759"/>
<evidence type="ECO:0000313" key="7">
    <source>
        <dbReference type="Proteomes" id="UP000572817"/>
    </source>
</evidence>
<dbReference type="CDD" id="cd06224">
    <property type="entry name" value="REM"/>
    <property type="match status" value="1"/>
</dbReference>
<feature type="region of interest" description="Disordered" evidence="3">
    <location>
        <begin position="687"/>
        <end position="707"/>
    </location>
</feature>
<dbReference type="InterPro" id="IPR008937">
    <property type="entry name" value="Ras-like_GEF"/>
</dbReference>
<evidence type="ECO:0000256" key="1">
    <source>
        <dbReference type="ARBA" id="ARBA00022658"/>
    </source>
</evidence>
<dbReference type="InterPro" id="IPR000651">
    <property type="entry name" value="Ras-like_Gua-exchang_fac_N"/>
</dbReference>
<feature type="compositionally biased region" description="Basic residues" evidence="3">
    <location>
        <begin position="333"/>
        <end position="344"/>
    </location>
</feature>
<dbReference type="Gene3D" id="1.10.840.10">
    <property type="entry name" value="Ras guanine-nucleotide exchange factors catalytic domain"/>
    <property type="match status" value="1"/>
</dbReference>
<feature type="compositionally biased region" description="Basic residues" evidence="3">
    <location>
        <begin position="199"/>
        <end position="208"/>
    </location>
</feature>
<feature type="region of interest" description="Disordered" evidence="3">
    <location>
        <begin position="1462"/>
        <end position="1565"/>
    </location>
</feature>
<dbReference type="SMART" id="SM00229">
    <property type="entry name" value="RasGEFN"/>
    <property type="match status" value="1"/>
</dbReference>
<dbReference type="PANTHER" id="PTHR23113:SF363">
    <property type="entry name" value="PROTEIN SON OF SEVENLESS"/>
    <property type="match status" value="1"/>
</dbReference>
<gene>
    <name evidence="6" type="ORF">GTA08_BOTSDO10823</name>
</gene>
<dbReference type="EMBL" id="WWBZ02000082">
    <property type="protein sequence ID" value="KAF4300855.1"/>
    <property type="molecule type" value="Genomic_DNA"/>
</dbReference>
<dbReference type="Gene3D" id="1.20.870.10">
    <property type="entry name" value="Son of sevenless (SoS) protein Chain: S domain 1"/>
    <property type="match status" value="1"/>
</dbReference>
<evidence type="ECO:0000313" key="6">
    <source>
        <dbReference type="EMBL" id="KAF4300855.1"/>
    </source>
</evidence>
<dbReference type="Pfam" id="PF00618">
    <property type="entry name" value="RasGEF_N"/>
    <property type="match status" value="1"/>
</dbReference>
<evidence type="ECO:0000259" key="4">
    <source>
        <dbReference type="PROSITE" id="PS50009"/>
    </source>
</evidence>
<feature type="compositionally biased region" description="Basic and acidic residues" evidence="3">
    <location>
        <begin position="1495"/>
        <end position="1504"/>
    </location>
</feature>
<feature type="compositionally biased region" description="Polar residues" evidence="3">
    <location>
        <begin position="929"/>
        <end position="944"/>
    </location>
</feature>
<feature type="region of interest" description="Disordered" evidence="3">
    <location>
        <begin position="259"/>
        <end position="354"/>
    </location>
</feature>
<feature type="region of interest" description="Disordered" evidence="3">
    <location>
        <begin position="1138"/>
        <end position="1179"/>
    </location>
</feature>
<dbReference type="GO" id="GO:0005085">
    <property type="term" value="F:guanyl-nucleotide exchange factor activity"/>
    <property type="evidence" value="ECO:0007669"/>
    <property type="project" value="UniProtKB-KW"/>
</dbReference>
<feature type="compositionally biased region" description="Polar residues" evidence="3">
    <location>
        <begin position="1474"/>
        <end position="1492"/>
    </location>
</feature>
<keyword evidence="7" id="KW-1185">Reference proteome</keyword>
<feature type="compositionally biased region" description="Low complexity" evidence="3">
    <location>
        <begin position="1074"/>
        <end position="1087"/>
    </location>
</feature>
<feature type="domain" description="N-terminal Ras-GEF" evidence="5">
    <location>
        <begin position="513"/>
        <end position="637"/>
    </location>
</feature>
<feature type="compositionally biased region" description="Basic and acidic residues" evidence="3">
    <location>
        <begin position="1377"/>
        <end position="1386"/>
    </location>
</feature>
<feature type="compositionally biased region" description="Pro residues" evidence="3">
    <location>
        <begin position="266"/>
        <end position="280"/>
    </location>
</feature>
<dbReference type="PROSITE" id="PS50009">
    <property type="entry name" value="RASGEF_CAT"/>
    <property type="match status" value="1"/>
</dbReference>
<feature type="region of interest" description="Disordered" evidence="3">
    <location>
        <begin position="990"/>
        <end position="1124"/>
    </location>
</feature>
<feature type="compositionally biased region" description="Basic and acidic residues" evidence="3">
    <location>
        <begin position="833"/>
        <end position="843"/>
    </location>
</feature>
<sequence length="1932" mass="213057">MQQLGRAADPEATCGLRANERAASGAGGGLWLACGWSFSRDWRWPGSVWRALRAAARLQGEGPPAARHFVSPQRSRMNKPAELLNYRPGQGTVRISHLALDSKPPNHAQPGPDFLDVARSSLALPRHDTTPHHQPQRHARPPVDPLSAAPRAPACMTMAMSAQAQDHGPRWPGQPAAAHIPAAQRPHSAKQKAADLRRNRQNSLRRAKNSTEQLRARTRGGSSSTVRTDDGAQSRGAGGGRFAVGNVGSNGIIYLRPVARSSTPRTRPPPAPFVFPPITPPDSLAPDGRIPRRPSNGWHDSAPSGSHTPTPARTPVRSPAPAVKAAGVTKSTSRARRPSHHARSHSFSTINDHARSHSIDSNTFKVIIDRPKASRPRTADTSSFPVLDVPIPHYRLGNPRFSTHGTAILRSSIYTRTSATDDFRSSLFSNKLTPTFGTLFPAPGPMLNRNSQRYSDVSARTRFYDRPITYIEPSTQGSSTPLTPIIPTVPISPRIYDSFTTNPDDPAVVRYASSGEIVAATSARLIAHITSPSFLDYELLSDFFLTFRSYLTIGDLIAYLIARLRWAVERSDDFGRIVRVRTFVALRHWILNYFTEDFLPFLQLREHFCKLVNELYHDLQNRTDGGGGDLKIIGELKKCWRRTCALFWDDVEAIGRDVPDEDILPGGQAELEPPVQPVAQVEGGPVAPVVAESNPPEPPRTPPRKIKHTVQPLNMHPVSPIDRSPEWIKNSRHAPQTSITASPGDIHDNSTIPLSPASELSMHVMSCSIPLKALYRNEHGTEMPLYPHPVPVGSTTVASLPTSSQHRRPPMHRHKRSGSFSDALRDHRAHSSMSKERSQSQDLDHRLTLQQFPGSIVRGALFQPDSPYINLRPTGELRPMRSHFDLVMNVHGTPPATSKSNLANPGMKKILGSVRRALSSRQGGPATAHGQQPSDASNQTTTRDSMSTAVFTHYSQAGVQKRRPTRTRQQLRVDVLAQRVAESFRKALEEELEKERQIRGSGVSPLHRSPERPASEPTKADTHPVSDGSREARPGVERGLSKVTMGSGSILIFDDTGAPPVPPVMSGAIPADESTASQPSATAAPDTSRFDDALRQSDDAVDKAASETRSRADEPVSLPPVTMHPDVTLQSTAMNPEAMSFSHDDDDADASEAEPVPGLPSSRPSMLRHSKSMHPSRVVSSSYSLRRFASFHSGMTRHRPGYSIDSDAMTRSSDNDPFHLERAPAPPPGRMLRRRPGGDLRGAANVHDLGPIDRPRSTGSVSNFTHSVTNSMAFPPLTAAWNDMWNTAPDTTQGAEHLPATRKSLSLVATHSSQPVLRPSFEMEVARLAALPDDDDDDGGIESALLKLEGKYEKKSPDPSPKAAEFYVPKGAPTQSMRREDSHGGEEEAPADEEQARPFSTAPREQAVSGAYVISHSSEQHTSPTYMPDSSVAQSEYSYSSVPLLDRGNSDIAAMMRKRINEQSMESARPAPLSPQTWRAQQLDQQNPSAGSSMEHVEETESMRRIPRGSTLPRSPKSPNSVKTHQSFLLDPEEEFDDISSDLSTSVPNDSRRESHGVRSFFDDQPADLEFGDELVPQPLRHPPTPPANDNALDKTIPNSMDSTIFNRGLPTPGLTPPLNGLPTGSQPGFQKAQDFQASHNADKTNPKIEGSTIELNDMGTVRRSRMESNAERERHIPFILAYDSETLAQQFTIVEKDALDEIDWKELIELRWKQSSPQIRDWVEYLRTQEPRGVDVVIARFNIMVKWAVSECVLTEDLEERVRCIAKYIHIAEHARRLRNYATMYQITVALLSADCARLSKTWELVPTADRRTLRELENLVQPVKNFHNLRLEMETINLDDGCIPFIGIYTRDLIYNAQKPATVSSGENGGEPLINFERHQTSATIVKNLLRLLEASTHYDLKPNPDIIAKCIWMAALSDEEISARSRMLE</sequence>
<dbReference type="InterPro" id="IPR001895">
    <property type="entry name" value="RASGEF_cat_dom"/>
</dbReference>